<dbReference type="Pfam" id="PF25484">
    <property type="entry name" value="DUF7907"/>
    <property type="match status" value="1"/>
</dbReference>
<proteinExistence type="predicted"/>
<feature type="signal peptide" evidence="1">
    <location>
        <begin position="1"/>
        <end position="16"/>
    </location>
</feature>
<dbReference type="InterPro" id="IPR057229">
    <property type="entry name" value="DUF7907"/>
</dbReference>
<keyword evidence="4" id="KW-1185">Reference proteome</keyword>
<evidence type="ECO:0000313" key="4">
    <source>
        <dbReference type="Proteomes" id="UP000593566"/>
    </source>
</evidence>
<dbReference type="RefSeq" id="XP_037157040.1">
    <property type="nucleotide sequence ID" value="XM_037298405.1"/>
</dbReference>
<accession>A0A8H6FJ12</accession>
<dbReference type="EMBL" id="JACCJB010000003">
    <property type="protein sequence ID" value="KAF6229398.1"/>
    <property type="molecule type" value="Genomic_DNA"/>
</dbReference>
<gene>
    <name evidence="3" type="ORF">HO133_007514</name>
</gene>
<dbReference type="Proteomes" id="UP000593566">
    <property type="component" value="Unassembled WGS sequence"/>
</dbReference>
<dbReference type="GeneID" id="59335913"/>
<comment type="caution">
    <text evidence="3">The sequence shown here is derived from an EMBL/GenBank/DDBJ whole genome shotgun (WGS) entry which is preliminary data.</text>
</comment>
<reference evidence="3 4" key="1">
    <citation type="journal article" date="2020" name="Genomics">
        <title>Complete, high-quality genomes from long-read metagenomic sequencing of two wolf lichen thalli reveals enigmatic genome architecture.</title>
        <authorList>
            <person name="McKenzie S.K."/>
            <person name="Walston R.F."/>
            <person name="Allen J.L."/>
        </authorList>
    </citation>
    <scope>NUCLEOTIDE SEQUENCE [LARGE SCALE GENOMIC DNA]</scope>
    <source>
        <strain evidence="3">WasteWater1</strain>
    </source>
</reference>
<feature type="chain" id="PRO_5034354531" description="DUF7907 domain-containing protein" evidence="1">
    <location>
        <begin position="17"/>
        <end position="179"/>
    </location>
</feature>
<sequence>MKLLLCLLAVLTCAIASPILPDKTSKTFKLKSLVLSPPNSSFNNLYLEPYHIYPGANYAVLSPKSATDPGVIGHLNGTAADFADENTDLLFNGNPAPYGFIIDSVNATYNPILINAGNGTTGIFIDQGIIKYHNPISGGFYACNNTLEYGPAVQLFYKPKVINTPTGCSDVELVVECVE</sequence>
<evidence type="ECO:0000259" key="2">
    <source>
        <dbReference type="Pfam" id="PF25484"/>
    </source>
</evidence>
<dbReference type="AlphaFoldDB" id="A0A8H6FJ12"/>
<evidence type="ECO:0000313" key="3">
    <source>
        <dbReference type="EMBL" id="KAF6229398.1"/>
    </source>
</evidence>
<evidence type="ECO:0000256" key="1">
    <source>
        <dbReference type="SAM" id="SignalP"/>
    </source>
</evidence>
<organism evidence="3 4">
    <name type="scientific">Letharia lupina</name>
    <dbReference type="NCBI Taxonomy" id="560253"/>
    <lineage>
        <taxon>Eukaryota</taxon>
        <taxon>Fungi</taxon>
        <taxon>Dikarya</taxon>
        <taxon>Ascomycota</taxon>
        <taxon>Pezizomycotina</taxon>
        <taxon>Lecanoromycetes</taxon>
        <taxon>OSLEUM clade</taxon>
        <taxon>Lecanoromycetidae</taxon>
        <taxon>Lecanorales</taxon>
        <taxon>Lecanorineae</taxon>
        <taxon>Parmeliaceae</taxon>
        <taxon>Letharia</taxon>
    </lineage>
</organism>
<name>A0A8H6FJ12_9LECA</name>
<protein>
    <recommendedName>
        <fullName evidence="2">DUF7907 domain-containing protein</fullName>
    </recommendedName>
</protein>
<feature type="domain" description="DUF7907" evidence="2">
    <location>
        <begin position="25"/>
        <end position="177"/>
    </location>
</feature>
<keyword evidence="1" id="KW-0732">Signal</keyword>